<dbReference type="RefSeq" id="WP_177227454.1">
    <property type="nucleotide sequence ID" value="NZ_FOZK01000002.1"/>
</dbReference>
<dbReference type="EMBL" id="FOZK01000002">
    <property type="protein sequence ID" value="SFS01292.1"/>
    <property type="molecule type" value="Genomic_DNA"/>
</dbReference>
<feature type="region of interest" description="Disordered" evidence="1">
    <location>
        <begin position="1"/>
        <end position="35"/>
    </location>
</feature>
<proteinExistence type="predicted"/>
<feature type="compositionally biased region" description="Basic and acidic residues" evidence="1">
    <location>
        <begin position="110"/>
        <end position="122"/>
    </location>
</feature>
<protein>
    <submittedName>
        <fullName evidence="2">Uncharacterized protein</fullName>
    </submittedName>
</protein>
<dbReference type="InterPro" id="IPR058272">
    <property type="entry name" value="DUF7966"/>
</dbReference>
<accession>A0A1I6LCS4</accession>
<dbReference type="Proteomes" id="UP000199062">
    <property type="component" value="Unassembled WGS sequence"/>
</dbReference>
<keyword evidence="3" id="KW-1185">Reference proteome</keyword>
<name>A0A1I6LCS4_9EURY</name>
<gene>
    <name evidence="2" type="ORF">SAMN05216559_2476</name>
</gene>
<evidence type="ECO:0000313" key="2">
    <source>
        <dbReference type="EMBL" id="SFS01292.1"/>
    </source>
</evidence>
<reference evidence="2 3" key="1">
    <citation type="submission" date="2016-10" db="EMBL/GenBank/DDBJ databases">
        <authorList>
            <person name="de Groot N.N."/>
        </authorList>
    </citation>
    <scope>NUCLEOTIDE SEQUENCE [LARGE SCALE GENOMIC DNA]</scope>
    <source>
        <strain evidence="2 3">CGMCC 1.10457</strain>
    </source>
</reference>
<sequence length="138" mass="14392">MSDDAVRRALANLAHSADSESETVDVSGPDEQPGTYRKTIERASAAVEDLDAAAAFVEDGGLSELERAVEQAEQSVSACAEDGRRALAAFREFRDAAEGTDTSEASGDSSDEHERGDADHFHPGHGTSLGSGDIGPSE</sequence>
<dbReference type="AlphaFoldDB" id="A0A1I6LCS4"/>
<evidence type="ECO:0000256" key="1">
    <source>
        <dbReference type="SAM" id="MobiDB-lite"/>
    </source>
</evidence>
<evidence type="ECO:0000313" key="3">
    <source>
        <dbReference type="Proteomes" id="UP000199062"/>
    </source>
</evidence>
<dbReference type="STRING" id="767519.SAMN05216559_2476"/>
<organism evidence="2 3">
    <name type="scientific">Halomicrobium zhouii</name>
    <dbReference type="NCBI Taxonomy" id="767519"/>
    <lineage>
        <taxon>Archaea</taxon>
        <taxon>Methanobacteriati</taxon>
        <taxon>Methanobacteriota</taxon>
        <taxon>Stenosarchaea group</taxon>
        <taxon>Halobacteria</taxon>
        <taxon>Halobacteriales</taxon>
        <taxon>Haloarculaceae</taxon>
        <taxon>Halomicrobium</taxon>
    </lineage>
</organism>
<feature type="compositionally biased region" description="Gly residues" evidence="1">
    <location>
        <begin position="127"/>
        <end position="138"/>
    </location>
</feature>
<feature type="region of interest" description="Disordered" evidence="1">
    <location>
        <begin position="91"/>
        <end position="138"/>
    </location>
</feature>
<dbReference type="Pfam" id="PF25920">
    <property type="entry name" value="DUF7966"/>
    <property type="match status" value="1"/>
</dbReference>